<dbReference type="InterPro" id="IPR029063">
    <property type="entry name" value="SAM-dependent_MTases_sf"/>
</dbReference>
<dbReference type="RefSeq" id="WP_090556353.1">
    <property type="nucleotide sequence ID" value="NZ_FNRA01000004.1"/>
</dbReference>
<dbReference type="AlphaFoldDB" id="A0A1H4CWI8"/>
<gene>
    <name evidence="2" type="ORF">SAMN05443550_104222</name>
</gene>
<sequence>MLNDEKITVPKFYTQINEASQQLKFNMPSDLKTGSLLRTLCASKPSGHFLDIGTGTGLSLAWMAEGANATSRMISIDINAEFQQVAVNTFAGDQRISIVCADGNEWLTFYDGEQFDLIFADAMPGKFEVLDQTLSLIKPGGYYLIDDLLPQPNWPEGHAPRVEKLVETLTRRTDFVQTTFNWSTGLMLFTKVAH</sequence>
<dbReference type="CDD" id="cd02440">
    <property type="entry name" value="AdoMet_MTases"/>
    <property type="match status" value="1"/>
</dbReference>
<protein>
    <submittedName>
        <fullName evidence="2">Predicted O-methyltransferase YrrM</fullName>
    </submittedName>
</protein>
<dbReference type="Proteomes" id="UP000198850">
    <property type="component" value="Unassembled WGS sequence"/>
</dbReference>
<keyword evidence="3" id="KW-1185">Reference proteome</keyword>
<accession>A0A1H4CWI8</accession>
<dbReference type="InterPro" id="IPR041698">
    <property type="entry name" value="Methyltransf_25"/>
</dbReference>
<evidence type="ECO:0000259" key="1">
    <source>
        <dbReference type="Pfam" id="PF13649"/>
    </source>
</evidence>
<organism evidence="2 3">
    <name type="scientific">Pedobacter hartonius</name>
    <dbReference type="NCBI Taxonomy" id="425514"/>
    <lineage>
        <taxon>Bacteria</taxon>
        <taxon>Pseudomonadati</taxon>
        <taxon>Bacteroidota</taxon>
        <taxon>Sphingobacteriia</taxon>
        <taxon>Sphingobacteriales</taxon>
        <taxon>Sphingobacteriaceae</taxon>
        <taxon>Pedobacter</taxon>
    </lineage>
</organism>
<name>A0A1H4CWI8_9SPHI</name>
<keyword evidence="2" id="KW-0808">Transferase</keyword>
<feature type="domain" description="Methyltransferase" evidence="1">
    <location>
        <begin position="50"/>
        <end position="141"/>
    </location>
</feature>
<dbReference type="EMBL" id="FNRA01000004">
    <property type="protein sequence ID" value="SEA64724.1"/>
    <property type="molecule type" value="Genomic_DNA"/>
</dbReference>
<dbReference type="PANTHER" id="PTHR43167">
    <property type="entry name" value="PUTATIVE (AFU_ORTHOLOGUE AFUA_6G01830)-RELATED"/>
    <property type="match status" value="1"/>
</dbReference>
<dbReference type="OrthoDB" id="484536at2"/>
<dbReference type="Gene3D" id="3.40.50.150">
    <property type="entry name" value="Vaccinia Virus protein VP39"/>
    <property type="match status" value="1"/>
</dbReference>
<evidence type="ECO:0000313" key="3">
    <source>
        <dbReference type="Proteomes" id="UP000198850"/>
    </source>
</evidence>
<dbReference type="PANTHER" id="PTHR43167:SF1">
    <property type="entry name" value="PUTATIVE (AFU_ORTHOLOGUE AFUA_6G01830)-RELATED"/>
    <property type="match status" value="1"/>
</dbReference>
<keyword evidence="2" id="KW-0489">Methyltransferase</keyword>
<dbReference type="GO" id="GO:0008168">
    <property type="term" value="F:methyltransferase activity"/>
    <property type="evidence" value="ECO:0007669"/>
    <property type="project" value="UniProtKB-KW"/>
</dbReference>
<dbReference type="Pfam" id="PF13649">
    <property type="entry name" value="Methyltransf_25"/>
    <property type="match status" value="1"/>
</dbReference>
<reference evidence="2 3" key="1">
    <citation type="submission" date="2016-10" db="EMBL/GenBank/DDBJ databases">
        <authorList>
            <person name="de Groot N.N."/>
        </authorList>
    </citation>
    <scope>NUCLEOTIDE SEQUENCE [LARGE SCALE GENOMIC DNA]</scope>
    <source>
        <strain evidence="2 3">DSM 19033</strain>
    </source>
</reference>
<dbReference type="SUPFAM" id="SSF53335">
    <property type="entry name" value="S-adenosyl-L-methionine-dependent methyltransferases"/>
    <property type="match status" value="1"/>
</dbReference>
<dbReference type="STRING" id="425514.SAMN05443550_104222"/>
<dbReference type="GO" id="GO:0032259">
    <property type="term" value="P:methylation"/>
    <property type="evidence" value="ECO:0007669"/>
    <property type="project" value="UniProtKB-KW"/>
</dbReference>
<evidence type="ECO:0000313" key="2">
    <source>
        <dbReference type="EMBL" id="SEA64724.1"/>
    </source>
</evidence>
<proteinExistence type="predicted"/>